<evidence type="ECO:0000313" key="3">
    <source>
        <dbReference type="Proteomes" id="UP001287059"/>
    </source>
</evidence>
<evidence type="ECO:0000313" key="2">
    <source>
        <dbReference type="EMBL" id="MDX8480449.1"/>
    </source>
</evidence>
<dbReference type="RefSeq" id="WP_320288771.1">
    <property type="nucleotide sequence ID" value="NZ_JAVIIW010000021.1"/>
</dbReference>
<dbReference type="InterPro" id="IPR006311">
    <property type="entry name" value="TAT_signal"/>
</dbReference>
<gene>
    <name evidence="2" type="ORF">RFN28_18555</name>
</gene>
<sequence>MTIITGRFSRRSLLLGAAAGSVPAIAGATHQIGPANFPTLPAAPADPLAEAIADYYAGTARFHAIPSDSITMENEEGFVQATYGPAFDRLCEDCPPATSVRGVAAAIRYTLKEDLLCSCSAEGVLKAAALAFLEREDMS</sequence>
<name>A0ABU4Y0H7_9HYPH</name>
<feature type="chain" id="PRO_5047259154" evidence="1">
    <location>
        <begin position="27"/>
        <end position="139"/>
    </location>
</feature>
<reference evidence="2 3" key="1">
    <citation type="submission" date="2023-08" db="EMBL/GenBank/DDBJ databases">
        <title>Implementing the SeqCode for naming new Mesorhizobium species isolated from Vachellia karroo root nodules.</title>
        <authorList>
            <person name="Van Lill M."/>
        </authorList>
    </citation>
    <scope>NUCLEOTIDE SEQUENCE [LARGE SCALE GENOMIC DNA]</scope>
    <source>
        <strain evidence="2 3">VK24D</strain>
    </source>
</reference>
<proteinExistence type="predicted"/>
<protein>
    <submittedName>
        <fullName evidence="2">Uncharacterized protein</fullName>
    </submittedName>
</protein>
<keyword evidence="1" id="KW-0732">Signal</keyword>
<accession>A0ABU4Y0H7</accession>
<dbReference type="PROSITE" id="PS51318">
    <property type="entry name" value="TAT"/>
    <property type="match status" value="1"/>
</dbReference>
<dbReference type="Proteomes" id="UP001287059">
    <property type="component" value="Unassembled WGS sequence"/>
</dbReference>
<keyword evidence="3" id="KW-1185">Reference proteome</keyword>
<organism evidence="2 3">
    <name type="scientific">Mesorhizobium album</name>
    <dbReference type="NCBI Taxonomy" id="3072314"/>
    <lineage>
        <taxon>Bacteria</taxon>
        <taxon>Pseudomonadati</taxon>
        <taxon>Pseudomonadota</taxon>
        <taxon>Alphaproteobacteria</taxon>
        <taxon>Hyphomicrobiales</taxon>
        <taxon>Phyllobacteriaceae</taxon>
        <taxon>Mesorhizobium</taxon>
    </lineage>
</organism>
<dbReference type="EMBL" id="JAVIIW010000021">
    <property type="protein sequence ID" value="MDX8480449.1"/>
    <property type="molecule type" value="Genomic_DNA"/>
</dbReference>
<evidence type="ECO:0000256" key="1">
    <source>
        <dbReference type="SAM" id="SignalP"/>
    </source>
</evidence>
<feature type="signal peptide" evidence="1">
    <location>
        <begin position="1"/>
        <end position="26"/>
    </location>
</feature>
<comment type="caution">
    <text evidence="2">The sequence shown here is derived from an EMBL/GenBank/DDBJ whole genome shotgun (WGS) entry which is preliminary data.</text>
</comment>